<name>A0ABV0QYH0_9TELE</name>
<accession>A0ABV0QYH0</accession>
<evidence type="ECO:0000259" key="2">
    <source>
        <dbReference type="Pfam" id="PF17982"/>
    </source>
</evidence>
<proteinExistence type="predicted"/>
<evidence type="ECO:0000313" key="3">
    <source>
        <dbReference type="EMBL" id="MEQ2200443.1"/>
    </source>
</evidence>
<evidence type="ECO:0000313" key="4">
    <source>
        <dbReference type="Proteomes" id="UP001434883"/>
    </source>
</evidence>
<feature type="region of interest" description="Disordered" evidence="1">
    <location>
        <begin position="62"/>
        <end position="130"/>
    </location>
</feature>
<gene>
    <name evidence="3" type="ORF">XENOCAPTIV_029447</name>
</gene>
<organism evidence="3 4">
    <name type="scientific">Xenoophorus captivus</name>
    <dbReference type="NCBI Taxonomy" id="1517983"/>
    <lineage>
        <taxon>Eukaryota</taxon>
        <taxon>Metazoa</taxon>
        <taxon>Chordata</taxon>
        <taxon>Craniata</taxon>
        <taxon>Vertebrata</taxon>
        <taxon>Euteleostomi</taxon>
        <taxon>Actinopterygii</taxon>
        <taxon>Neopterygii</taxon>
        <taxon>Teleostei</taxon>
        <taxon>Neoteleostei</taxon>
        <taxon>Acanthomorphata</taxon>
        <taxon>Ovalentaria</taxon>
        <taxon>Atherinomorphae</taxon>
        <taxon>Cyprinodontiformes</taxon>
        <taxon>Goodeidae</taxon>
        <taxon>Xenoophorus</taxon>
    </lineage>
</organism>
<sequence length="151" mass="16021">MCPSSYCSQHRDGLLFISKLDGKLCCSEHDPCGPEPLEPGEIREYHPEPGPLTSGLGMAVIPSNAPKTSGRLTRTSCSSRSVKEVSDASSSPETSPSFSIPVPITIPVAGPGSSPSHRSSDGPSSPHIESERSYFRPLLVFLPRVSFGLQA</sequence>
<reference evidence="3 4" key="1">
    <citation type="submission" date="2021-06" db="EMBL/GenBank/DDBJ databases">
        <authorList>
            <person name="Palmer J.M."/>
        </authorList>
    </citation>
    <scope>NUCLEOTIDE SEQUENCE [LARGE SCALE GENOMIC DNA]</scope>
    <source>
        <strain evidence="3 4">XC_2019</strain>
        <tissue evidence="3">Muscle</tissue>
    </source>
</reference>
<feature type="compositionally biased region" description="Low complexity" evidence="1">
    <location>
        <begin position="110"/>
        <end position="126"/>
    </location>
</feature>
<protein>
    <recommendedName>
        <fullName evidence="2">NSD Cys-His rich domain-containing protein</fullName>
    </recommendedName>
</protein>
<comment type="caution">
    <text evidence="3">The sequence shown here is derived from an EMBL/GenBank/DDBJ whole genome shotgun (WGS) entry which is preliminary data.</text>
</comment>
<dbReference type="Proteomes" id="UP001434883">
    <property type="component" value="Unassembled WGS sequence"/>
</dbReference>
<evidence type="ECO:0000256" key="1">
    <source>
        <dbReference type="SAM" id="MobiDB-lite"/>
    </source>
</evidence>
<feature type="compositionally biased region" description="Low complexity" evidence="1">
    <location>
        <begin position="87"/>
        <end position="101"/>
    </location>
</feature>
<dbReference type="InterPro" id="IPR041306">
    <property type="entry name" value="C5HCH"/>
</dbReference>
<keyword evidence="4" id="KW-1185">Reference proteome</keyword>
<dbReference type="EMBL" id="JAHRIN010026062">
    <property type="protein sequence ID" value="MEQ2200443.1"/>
    <property type="molecule type" value="Genomic_DNA"/>
</dbReference>
<dbReference type="Pfam" id="PF17982">
    <property type="entry name" value="C5HCH"/>
    <property type="match status" value="1"/>
</dbReference>
<feature type="compositionally biased region" description="Polar residues" evidence="1">
    <location>
        <begin position="65"/>
        <end position="80"/>
    </location>
</feature>
<feature type="domain" description="NSD Cys-His rich" evidence="2">
    <location>
        <begin position="2"/>
        <end position="34"/>
    </location>
</feature>